<dbReference type="AlphaFoldDB" id="A0A0E9T1P7"/>
<evidence type="ECO:0000256" key="1">
    <source>
        <dbReference type="SAM" id="MobiDB-lite"/>
    </source>
</evidence>
<organism evidence="2">
    <name type="scientific">Anguilla anguilla</name>
    <name type="common">European freshwater eel</name>
    <name type="synonym">Muraena anguilla</name>
    <dbReference type="NCBI Taxonomy" id="7936"/>
    <lineage>
        <taxon>Eukaryota</taxon>
        <taxon>Metazoa</taxon>
        <taxon>Chordata</taxon>
        <taxon>Craniata</taxon>
        <taxon>Vertebrata</taxon>
        <taxon>Euteleostomi</taxon>
        <taxon>Actinopterygii</taxon>
        <taxon>Neopterygii</taxon>
        <taxon>Teleostei</taxon>
        <taxon>Anguilliformes</taxon>
        <taxon>Anguillidae</taxon>
        <taxon>Anguilla</taxon>
    </lineage>
</organism>
<sequence>MFLTRGCPPGKRHEPALSRSGVTHNRVAKDILLRGERRIRLQRGSL</sequence>
<reference evidence="2" key="2">
    <citation type="journal article" date="2015" name="Fish Shellfish Immunol.">
        <title>Early steps in the European eel (Anguilla anguilla)-Vibrio vulnificus interaction in the gills: Role of the RtxA13 toxin.</title>
        <authorList>
            <person name="Callol A."/>
            <person name="Pajuelo D."/>
            <person name="Ebbesson L."/>
            <person name="Teles M."/>
            <person name="MacKenzie S."/>
            <person name="Amaro C."/>
        </authorList>
    </citation>
    <scope>NUCLEOTIDE SEQUENCE</scope>
</reference>
<accession>A0A0E9T1P7</accession>
<evidence type="ECO:0000313" key="2">
    <source>
        <dbReference type="EMBL" id="JAH46648.1"/>
    </source>
</evidence>
<proteinExistence type="predicted"/>
<dbReference type="EMBL" id="GBXM01061929">
    <property type="protein sequence ID" value="JAH46648.1"/>
    <property type="molecule type" value="Transcribed_RNA"/>
</dbReference>
<name>A0A0E9T1P7_ANGAN</name>
<reference evidence="2" key="1">
    <citation type="submission" date="2014-11" db="EMBL/GenBank/DDBJ databases">
        <authorList>
            <person name="Amaro Gonzalez C."/>
        </authorList>
    </citation>
    <scope>NUCLEOTIDE SEQUENCE</scope>
</reference>
<protein>
    <submittedName>
        <fullName evidence="2">Uncharacterized protein</fullName>
    </submittedName>
</protein>
<feature type="region of interest" description="Disordered" evidence="1">
    <location>
        <begin position="1"/>
        <end position="22"/>
    </location>
</feature>